<feature type="region of interest" description="Disordered" evidence="1">
    <location>
        <begin position="1"/>
        <end position="24"/>
    </location>
</feature>
<evidence type="ECO:0000256" key="1">
    <source>
        <dbReference type="SAM" id="MobiDB-lite"/>
    </source>
</evidence>
<proteinExistence type="predicted"/>
<name>A0A182S884_9DIPT</name>
<dbReference type="Proteomes" id="UP000075901">
    <property type="component" value="Unassembled WGS sequence"/>
</dbReference>
<dbReference type="VEuPathDB" id="VectorBase:AMAM001653"/>
<dbReference type="AlphaFoldDB" id="A0A182S884"/>
<sequence>MGSNARDSDLVFEDEKPSDSSNFDRLMDIENQENLRLFTAHSKPTFEHFEESVDIGNPLGSDELSYLTDDIEDSEEDETEADNEVALSDEPQKDDPNQNWLMRNVKRIKRSLDSLWSSSTPTETKPAGEHNGTKNGKHKKKATTLEKPGKLKNKKKQLTKEERQKRREQKEASRAGVPETVSHTSTTRRSSATVHHQLPAAHNTISTSDGKSSKFVGVRPKRQFDTTFVDTEGSGFDGSGESAPGEETWTFYKMTITLDEPFQSSMRDSRQNSDKLSHINTLVKNLIDEALRTDFGVTAKRFE</sequence>
<accession>A0A182S884</accession>
<feature type="compositionally biased region" description="Basic and acidic residues" evidence="1">
    <location>
        <begin position="158"/>
        <end position="173"/>
    </location>
</feature>
<protein>
    <submittedName>
        <fullName evidence="2">Uncharacterized protein</fullName>
    </submittedName>
</protein>
<feature type="compositionally biased region" description="Polar residues" evidence="1">
    <location>
        <begin position="114"/>
        <end position="123"/>
    </location>
</feature>
<keyword evidence="3" id="KW-1185">Reference proteome</keyword>
<feature type="compositionally biased region" description="Acidic residues" evidence="1">
    <location>
        <begin position="69"/>
        <end position="83"/>
    </location>
</feature>
<feature type="compositionally biased region" description="Low complexity" evidence="1">
    <location>
        <begin position="180"/>
        <end position="196"/>
    </location>
</feature>
<reference evidence="2" key="2">
    <citation type="submission" date="2020-05" db="UniProtKB">
        <authorList>
            <consortium name="EnsemblMetazoa"/>
        </authorList>
    </citation>
    <scope>IDENTIFICATION</scope>
    <source>
        <strain evidence="2">maculatus3</strain>
    </source>
</reference>
<dbReference type="EnsemblMetazoa" id="AMAM001653-RA">
    <property type="protein sequence ID" value="AMAM001653-PA"/>
    <property type="gene ID" value="AMAM001653"/>
</dbReference>
<evidence type="ECO:0000313" key="2">
    <source>
        <dbReference type="EnsemblMetazoa" id="AMAM001653-PA"/>
    </source>
</evidence>
<evidence type="ECO:0000313" key="3">
    <source>
        <dbReference type="Proteomes" id="UP000075901"/>
    </source>
</evidence>
<reference evidence="3" key="1">
    <citation type="submission" date="2013-09" db="EMBL/GenBank/DDBJ databases">
        <title>The Genome Sequence of Anopheles maculatus species B.</title>
        <authorList>
            <consortium name="The Broad Institute Genomics Platform"/>
            <person name="Neafsey D.E."/>
            <person name="Besansky N."/>
            <person name="Howell P."/>
            <person name="Walton C."/>
            <person name="Young S.K."/>
            <person name="Zeng Q."/>
            <person name="Gargeya S."/>
            <person name="Fitzgerald M."/>
            <person name="Haas B."/>
            <person name="Abouelleil A."/>
            <person name="Allen A.W."/>
            <person name="Alvarado L."/>
            <person name="Arachchi H.M."/>
            <person name="Berlin A.M."/>
            <person name="Chapman S.B."/>
            <person name="Gainer-Dewar J."/>
            <person name="Goldberg J."/>
            <person name="Griggs A."/>
            <person name="Gujja S."/>
            <person name="Hansen M."/>
            <person name="Howarth C."/>
            <person name="Imamovic A."/>
            <person name="Ireland A."/>
            <person name="Larimer J."/>
            <person name="McCowan C."/>
            <person name="Murphy C."/>
            <person name="Pearson M."/>
            <person name="Poon T.W."/>
            <person name="Priest M."/>
            <person name="Roberts A."/>
            <person name="Saif S."/>
            <person name="Shea T."/>
            <person name="Sisk P."/>
            <person name="Sykes S."/>
            <person name="Wortman J."/>
            <person name="Nusbaum C."/>
            <person name="Birren B."/>
        </authorList>
    </citation>
    <scope>NUCLEOTIDE SEQUENCE [LARGE SCALE GENOMIC DNA]</scope>
    <source>
        <strain evidence="3">maculatus3</strain>
    </source>
</reference>
<feature type="region of interest" description="Disordered" evidence="1">
    <location>
        <begin position="50"/>
        <end position="214"/>
    </location>
</feature>
<feature type="compositionally biased region" description="Basic and acidic residues" evidence="1">
    <location>
        <begin position="1"/>
        <end position="18"/>
    </location>
</feature>
<organism evidence="2 3">
    <name type="scientific">Anopheles maculatus</name>
    <dbReference type="NCBI Taxonomy" id="74869"/>
    <lineage>
        <taxon>Eukaryota</taxon>
        <taxon>Metazoa</taxon>
        <taxon>Ecdysozoa</taxon>
        <taxon>Arthropoda</taxon>
        <taxon>Hexapoda</taxon>
        <taxon>Insecta</taxon>
        <taxon>Pterygota</taxon>
        <taxon>Neoptera</taxon>
        <taxon>Endopterygota</taxon>
        <taxon>Diptera</taxon>
        <taxon>Nematocera</taxon>
        <taxon>Culicoidea</taxon>
        <taxon>Culicidae</taxon>
        <taxon>Anophelinae</taxon>
        <taxon>Anopheles</taxon>
        <taxon>Anopheles maculatus group</taxon>
    </lineage>
</organism>